<dbReference type="PANTHER" id="PTHR42978">
    <property type="entry name" value="QUORUM-QUENCHING LACTONASE YTNP-RELATED-RELATED"/>
    <property type="match status" value="1"/>
</dbReference>
<dbReference type="PANTHER" id="PTHR42978:SF3">
    <property type="entry name" value="BLR3078 PROTEIN"/>
    <property type="match status" value="1"/>
</dbReference>
<comment type="caution">
    <text evidence="7">The sequence shown here is derived from an EMBL/GenBank/DDBJ whole genome shotgun (WGS) entry which is preliminary data.</text>
</comment>
<dbReference type="InterPro" id="IPR001279">
    <property type="entry name" value="Metallo-B-lactamas"/>
</dbReference>
<dbReference type="SUPFAM" id="SSF56281">
    <property type="entry name" value="Metallo-hydrolase/oxidoreductase"/>
    <property type="match status" value="1"/>
</dbReference>
<dbReference type="Gene3D" id="3.60.15.10">
    <property type="entry name" value="Ribonuclease Z/Hydroxyacylglutathione hydrolase-like"/>
    <property type="match status" value="1"/>
</dbReference>
<evidence type="ECO:0000256" key="3">
    <source>
        <dbReference type="ARBA" id="ARBA00022801"/>
    </source>
</evidence>
<keyword evidence="4" id="KW-0862">Zinc</keyword>
<dbReference type="Proteomes" id="UP001430700">
    <property type="component" value="Unassembled WGS sequence"/>
</dbReference>
<dbReference type="CDD" id="cd07730">
    <property type="entry name" value="metallo-hydrolase-like_MBL-fold"/>
    <property type="match status" value="1"/>
</dbReference>
<protein>
    <submittedName>
        <fullName evidence="7">MBL fold metallo-hydrolase</fullName>
    </submittedName>
</protein>
<proteinExistence type="inferred from homology"/>
<evidence type="ECO:0000256" key="2">
    <source>
        <dbReference type="ARBA" id="ARBA00022723"/>
    </source>
</evidence>
<evidence type="ECO:0000259" key="6">
    <source>
        <dbReference type="SMART" id="SM00849"/>
    </source>
</evidence>
<feature type="signal peptide" evidence="5">
    <location>
        <begin position="1"/>
        <end position="23"/>
    </location>
</feature>
<organism evidence="7 8">
    <name type="scientific">Flavobacterium lipolyticum</name>
    <dbReference type="NCBI Taxonomy" id="2893754"/>
    <lineage>
        <taxon>Bacteria</taxon>
        <taxon>Pseudomonadati</taxon>
        <taxon>Bacteroidota</taxon>
        <taxon>Flavobacteriia</taxon>
        <taxon>Flavobacteriales</taxon>
        <taxon>Flavobacteriaceae</taxon>
        <taxon>Flavobacterium</taxon>
    </lineage>
</organism>
<evidence type="ECO:0000313" key="8">
    <source>
        <dbReference type="Proteomes" id="UP001430700"/>
    </source>
</evidence>
<keyword evidence="2" id="KW-0479">Metal-binding</keyword>
<evidence type="ECO:0000256" key="4">
    <source>
        <dbReference type="ARBA" id="ARBA00022833"/>
    </source>
</evidence>
<gene>
    <name evidence="7" type="ORF">LNQ34_22305</name>
</gene>
<dbReference type="Pfam" id="PF00753">
    <property type="entry name" value="Lactamase_B"/>
    <property type="match status" value="1"/>
</dbReference>
<keyword evidence="3" id="KW-0378">Hydrolase</keyword>
<reference evidence="7" key="1">
    <citation type="submission" date="2021-11" db="EMBL/GenBank/DDBJ databases">
        <title>Description of novel Flavobacterium species.</title>
        <authorList>
            <person name="Saticioglu I.B."/>
            <person name="Ay H."/>
            <person name="Altun S."/>
            <person name="Duman M."/>
        </authorList>
    </citation>
    <scope>NUCLEOTIDE SEQUENCE</scope>
    <source>
        <strain evidence="7">F-126</strain>
    </source>
</reference>
<feature type="chain" id="PRO_5045797485" evidence="5">
    <location>
        <begin position="24"/>
        <end position="315"/>
    </location>
</feature>
<dbReference type="SMART" id="SM00849">
    <property type="entry name" value="Lactamase_B"/>
    <property type="match status" value="1"/>
</dbReference>
<dbReference type="EMBL" id="JAJJMN010000002">
    <property type="protein sequence ID" value="MCC9020508.1"/>
    <property type="molecule type" value="Genomic_DNA"/>
</dbReference>
<evidence type="ECO:0000256" key="1">
    <source>
        <dbReference type="ARBA" id="ARBA00007749"/>
    </source>
</evidence>
<feature type="domain" description="Metallo-beta-lactamase" evidence="6">
    <location>
        <begin position="77"/>
        <end position="299"/>
    </location>
</feature>
<sequence length="315" mass="36095">MKKNTLSLIVMASVFVSILSINSCNSILEVSKIETNRAFNTRTNNKVQFSIIETGTAKTQKAFAFKGGSLFENLKIAHISVWVKHPNGDFLFDTGLGDSINIQFDKGMSFFHKLMFKYKKGQSVKEQLLLNGLNNNSIRTIILSHLHWDHASGINDFPNSDIYTTEEELKFAQSNKSFSPAFIKSQYNNKSTKWKFLNFEKNKYEFFEESCDFFGDGSVIFVKLPGHTLGSIGMFINGQKRYFFTGDVTWAIEGFKRPSSKNRIPSKLVDYDKNKLDTTIIKIHTLMKLDTNLVVIPAHDFEIQKTLKHFPEFQY</sequence>
<dbReference type="InterPro" id="IPR051013">
    <property type="entry name" value="MBL_superfamily_lactonases"/>
</dbReference>
<keyword evidence="8" id="KW-1185">Reference proteome</keyword>
<dbReference type="InterPro" id="IPR036866">
    <property type="entry name" value="RibonucZ/Hydroxyglut_hydro"/>
</dbReference>
<comment type="similarity">
    <text evidence="1">Belongs to the metallo-beta-lactamase superfamily.</text>
</comment>
<name>A0ABS8M6T2_9FLAO</name>
<evidence type="ECO:0000256" key="5">
    <source>
        <dbReference type="SAM" id="SignalP"/>
    </source>
</evidence>
<dbReference type="RefSeq" id="WP_230001318.1">
    <property type="nucleotide sequence ID" value="NZ_JAJJMN010000002.1"/>
</dbReference>
<accession>A0ABS8M6T2</accession>
<keyword evidence="5" id="KW-0732">Signal</keyword>
<evidence type="ECO:0000313" key="7">
    <source>
        <dbReference type="EMBL" id="MCC9020508.1"/>
    </source>
</evidence>